<gene>
    <name evidence="8" type="ORF">CRV07_11705</name>
</gene>
<dbReference type="GO" id="GO:0005198">
    <property type="term" value="F:structural molecule activity"/>
    <property type="evidence" value="ECO:0007669"/>
    <property type="project" value="InterPro"/>
</dbReference>
<dbReference type="InterPro" id="IPR002371">
    <property type="entry name" value="FlgK"/>
</dbReference>
<comment type="function">
    <text evidence="4">A flexible structure which links the flagellar filament to the drive apparatus in the basal body.</text>
</comment>
<comment type="similarity">
    <text evidence="2 4">Belongs to the flagella basal body rod proteins family.</text>
</comment>
<dbReference type="GO" id="GO:0044780">
    <property type="term" value="P:bacterial-type flagellum assembly"/>
    <property type="evidence" value="ECO:0007669"/>
    <property type="project" value="InterPro"/>
</dbReference>
<keyword evidence="8" id="KW-0282">Flagellum</keyword>
<keyword evidence="8" id="KW-0969">Cilium</keyword>
<keyword evidence="3 4" id="KW-0975">Bacterial flagellum</keyword>
<comment type="subcellular location">
    <subcellularLocation>
        <location evidence="1 4">Bacterial flagellum basal body</location>
    </subcellularLocation>
</comment>
<dbReference type="PRINTS" id="PR01005">
    <property type="entry name" value="FLGHOOKAP1"/>
</dbReference>
<evidence type="ECO:0000259" key="6">
    <source>
        <dbReference type="Pfam" id="PF06429"/>
    </source>
</evidence>
<keyword evidence="9" id="KW-1185">Reference proteome</keyword>
<dbReference type="PANTHER" id="PTHR30435">
    <property type="entry name" value="FLAGELLAR PROTEIN"/>
    <property type="match status" value="1"/>
</dbReference>
<reference evidence="8 9" key="1">
    <citation type="submission" date="2017-10" db="EMBL/GenBank/DDBJ databases">
        <title>Genomics of the genus Arcobacter.</title>
        <authorList>
            <person name="Perez-Cataluna A."/>
            <person name="Figueras M.J."/>
        </authorList>
    </citation>
    <scope>NUCLEOTIDE SEQUENCE [LARGE SCALE GENOMIC DNA]</scope>
    <source>
        <strain evidence="8 9">CECT 8441</strain>
    </source>
</reference>
<organism evidence="8 9">
    <name type="scientific">Halarcobacter ebronensis</name>
    <dbReference type="NCBI Taxonomy" id="1462615"/>
    <lineage>
        <taxon>Bacteria</taxon>
        <taxon>Pseudomonadati</taxon>
        <taxon>Campylobacterota</taxon>
        <taxon>Epsilonproteobacteria</taxon>
        <taxon>Campylobacterales</taxon>
        <taxon>Arcobacteraceae</taxon>
        <taxon>Halarcobacter</taxon>
    </lineage>
</organism>
<evidence type="ECO:0000256" key="2">
    <source>
        <dbReference type="ARBA" id="ARBA00009677"/>
    </source>
</evidence>
<dbReference type="GO" id="GO:0009425">
    <property type="term" value="C:bacterial-type flagellum basal body"/>
    <property type="evidence" value="ECO:0007669"/>
    <property type="project" value="UniProtKB-SubCell"/>
</dbReference>
<evidence type="ECO:0000313" key="9">
    <source>
        <dbReference type="Proteomes" id="UP000289758"/>
    </source>
</evidence>
<sequence length="681" mass="72691">MIGALWTGISGLSAAQAAIDNESNNIANVNTVGYKASRVSFADLMYQDSIGKGATVTSAEKQYVQGSLNLTGSNYDLALNGDGFFVVSNVNATGTSETYYTRAGNLRMGDNGTLQDANGYEVQGWAMSTLDPTSDVISTNKNWTSFNDNFTEIAGNQIIKFSNKIETYAAKMTDYQTSAKSDSLELTGSGIKSKSSKISDIEQLITKYTSALEDYAENPNATSSPSIAQSSVIDFPSLTSSSLNGEKQQIYVYIDGNKYPVDYVNTTANTELRAELEALYDAGMTGLDLDGDGAADLSDEEYNILASRAATYKALADKISDITGLVAYTVDASNNPSTNIADVLEGRIRIDSINPGEDFLIGDVSEFSNSTELEGTKVNITEAVAGTGEGAVESAMNALRNAVAGKQYDVYEQNDIVSDDDGNLITWDDGTAGTGDTISFSMTIDGIVHTVTSTQGVTGTEVSYKEAVTDLISQINLDPDLSLLVEAKTINGKLVIESKTTGEEFTGIISYTDDSTATTYTKEKDLELSGNTGAGAEFMQIISNVDQETSKTSLQLKLDSLGLTDESFGEFNVDETGLITITQDGVDYVVGQIAIAQFANNIELKAIGNNLLAETTSSGKPIYTINNDNSTLISAKTLELSKADLSESLVNLMVFQRAFEANSKSITTADELLTTLIQLKR</sequence>
<comment type="caution">
    <text evidence="8">The sequence shown here is derived from an EMBL/GenBank/DDBJ whole genome shotgun (WGS) entry which is preliminary data.</text>
</comment>
<keyword evidence="8" id="KW-0966">Cell projection</keyword>
<dbReference type="Proteomes" id="UP000289758">
    <property type="component" value="Unassembled WGS sequence"/>
</dbReference>
<dbReference type="Pfam" id="PF06429">
    <property type="entry name" value="Flg_bbr_C"/>
    <property type="match status" value="1"/>
</dbReference>
<dbReference type="InterPro" id="IPR020013">
    <property type="entry name" value="Flagellar_FlgE/F/G"/>
</dbReference>
<evidence type="ECO:0000256" key="3">
    <source>
        <dbReference type="ARBA" id="ARBA00023143"/>
    </source>
</evidence>
<dbReference type="NCBIfam" id="TIGR03506">
    <property type="entry name" value="FlgEFG_subfam"/>
    <property type="match status" value="1"/>
</dbReference>
<proteinExistence type="inferred from homology"/>
<name>A0A4Q1AJ47_9BACT</name>
<dbReference type="AlphaFoldDB" id="A0A4Q1AJ47"/>
<feature type="domain" description="Flagellar hook protein FlgE/F/G-like D1" evidence="7">
    <location>
        <begin position="78"/>
        <end position="131"/>
    </location>
</feature>
<dbReference type="OrthoDB" id="9804559at2"/>
<dbReference type="PANTHER" id="PTHR30435:SF1">
    <property type="entry name" value="FLAGELLAR HOOK PROTEIN FLGE"/>
    <property type="match status" value="1"/>
</dbReference>
<dbReference type="GO" id="GO:0071978">
    <property type="term" value="P:bacterial-type flagellum-dependent swarming motility"/>
    <property type="evidence" value="ECO:0007669"/>
    <property type="project" value="TreeGrafter"/>
</dbReference>
<dbReference type="Pfam" id="PF22692">
    <property type="entry name" value="LlgE_F_G_D1"/>
    <property type="match status" value="1"/>
</dbReference>
<dbReference type="InterPro" id="IPR053967">
    <property type="entry name" value="LlgE_F_G-like_D1"/>
</dbReference>
<dbReference type="InterPro" id="IPR010930">
    <property type="entry name" value="Flg_bb/hook_C_dom"/>
</dbReference>
<feature type="domain" description="Flagellar basal body rod protein N-terminal" evidence="5">
    <location>
        <begin position="7"/>
        <end position="35"/>
    </location>
</feature>
<dbReference type="Pfam" id="PF00460">
    <property type="entry name" value="Flg_bb_rod"/>
    <property type="match status" value="1"/>
</dbReference>
<feature type="domain" description="Flagellar basal-body/hook protein C-terminal" evidence="6">
    <location>
        <begin position="637"/>
        <end position="679"/>
    </location>
</feature>
<dbReference type="EMBL" id="PDKK01000011">
    <property type="protein sequence ID" value="RXK04086.1"/>
    <property type="molecule type" value="Genomic_DNA"/>
</dbReference>
<evidence type="ECO:0000259" key="7">
    <source>
        <dbReference type="Pfam" id="PF22692"/>
    </source>
</evidence>
<evidence type="ECO:0000256" key="1">
    <source>
        <dbReference type="ARBA" id="ARBA00004117"/>
    </source>
</evidence>
<evidence type="ECO:0000256" key="4">
    <source>
        <dbReference type="RuleBase" id="RU362116"/>
    </source>
</evidence>
<dbReference type="SUPFAM" id="SSF117143">
    <property type="entry name" value="Flagellar hook protein flgE"/>
    <property type="match status" value="1"/>
</dbReference>
<dbReference type="GO" id="GO:0005829">
    <property type="term" value="C:cytosol"/>
    <property type="evidence" value="ECO:0007669"/>
    <property type="project" value="TreeGrafter"/>
</dbReference>
<dbReference type="InterPro" id="IPR037925">
    <property type="entry name" value="FlgE/F/G-like"/>
</dbReference>
<accession>A0A4Q1AJ47</accession>
<dbReference type="GO" id="GO:0009424">
    <property type="term" value="C:bacterial-type flagellum hook"/>
    <property type="evidence" value="ECO:0007669"/>
    <property type="project" value="InterPro"/>
</dbReference>
<evidence type="ECO:0000313" key="8">
    <source>
        <dbReference type="EMBL" id="RXK04086.1"/>
    </source>
</evidence>
<protein>
    <recommendedName>
        <fullName evidence="4">Flagellar hook protein FlgE</fullName>
    </recommendedName>
</protein>
<dbReference type="InterPro" id="IPR001444">
    <property type="entry name" value="Flag_bb_rod_N"/>
</dbReference>
<evidence type="ECO:0000259" key="5">
    <source>
        <dbReference type="Pfam" id="PF00460"/>
    </source>
</evidence>
<dbReference type="RefSeq" id="WP_129087845.1">
    <property type="nucleotide sequence ID" value="NZ_CP053836.1"/>
</dbReference>